<name>A0A327NIZ6_9BACT</name>
<dbReference type="Proteomes" id="UP000249016">
    <property type="component" value="Unassembled WGS sequence"/>
</dbReference>
<sequence length="133" mass="14671">MVNLNEVASLTLQLNQGDVGKSIDSLNTKAKELKTTLKDIEKDGGKGSENWQKYKNELADVQKATSSLKKEVDVTTLSYGQLDSLIKQLNKDLKTLKPGTDEFIAASKRLGDAEKQFKGVKDEVDKIKKGVMI</sequence>
<evidence type="ECO:0000313" key="1">
    <source>
        <dbReference type="EMBL" id="RAI73986.1"/>
    </source>
</evidence>
<dbReference type="Gene3D" id="1.20.120.330">
    <property type="entry name" value="Nucleotidyltransferases domain 2"/>
    <property type="match status" value="1"/>
</dbReference>
<gene>
    <name evidence="1" type="ORF">HMF3257_05740</name>
</gene>
<reference evidence="1 2" key="1">
    <citation type="submission" date="2018-06" db="EMBL/GenBank/DDBJ databases">
        <title>Spirosoma sp. HMF3257 Genome sequencing and assembly.</title>
        <authorList>
            <person name="Kang H."/>
            <person name="Cha I."/>
            <person name="Kim H."/>
            <person name="Kang J."/>
            <person name="Joh K."/>
        </authorList>
    </citation>
    <scope>NUCLEOTIDE SEQUENCE [LARGE SCALE GENOMIC DNA]</scope>
    <source>
        <strain evidence="1 2">HMF3257</strain>
    </source>
</reference>
<keyword evidence="2" id="KW-1185">Reference proteome</keyword>
<organism evidence="1 2">
    <name type="scientific">Spirosoma telluris</name>
    <dbReference type="NCBI Taxonomy" id="2183553"/>
    <lineage>
        <taxon>Bacteria</taxon>
        <taxon>Pseudomonadati</taxon>
        <taxon>Bacteroidota</taxon>
        <taxon>Cytophagia</taxon>
        <taxon>Cytophagales</taxon>
        <taxon>Cytophagaceae</taxon>
        <taxon>Spirosoma</taxon>
    </lineage>
</organism>
<dbReference type="AlphaFoldDB" id="A0A327NIZ6"/>
<dbReference type="OrthoDB" id="975149at2"/>
<proteinExistence type="predicted"/>
<dbReference type="RefSeq" id="WP_111340859.1">
    <property type="nucleotide sequence ID" value="NZ_QLII01000001.1"/>
</dbReference>
<evidence type="ECO:0000313" key="2">
    <source>
        <dbReference type="Proteomes" id="UP000249016"/>
    </source>
</evidence>
<comment type="caution">
    <text evidence="1">The sequence shown here is derived from an EMBL/GenBank/DDBJ whole genome shotgun (WGS) entry which is preliminary data.</text>
</comment>
<dbReference type="EMBL" id="QLII01000001">
    <property type="protein sequence ID" value="RAI73986.1"/>
    <property type="molecule type" value="Genomic_DNA"/>
</dbReference>
<protein>
    <submittedName>
        <fullName evidence="1">Uncharacterized protein</fullName>
    </submittedName>
</protein>
<accession>A0A327NIZ6</accession>